<gene>
    <name evidence="3" type="ORF">A1507_01095</name>
</gene>
<accession>A0A177NC96</accession>
<protein>
    <submittedName>
        <fullName evidence="3">Exosortase</fullName>
    </submittedName>
</protein>
<evidence type="ECO:0000313" key="4">
    <source>
        <dbReference type="Proteomes" id="UP000077857"/>
    </source>
</evidence>
<evidence type="ECO:0000256" key="2">
    <source>
        <dbReference type="SAM" id="SignalP"/>
    </source>
</evidence>
<comment type="caution">
    <text evidence="3">The sequence shown here is derived from an EMBL/GenBank/DDBJ whole genome shotgun (WGS) entry which is preliminary data.</text>
</comment>
<feature type="signal peptide" evidence="2">
    <location>
        <begin position="1"/>
        <end position="22"/>
    </location>
</feature>
<dbReference type="EMBL" id="LUUJ01000086">
    <property type="protein sequence ID" value="OAI14829.1"/>
    <property type="molecule type" value="Genomic_DNA"/>
</dbReference>
<dbReference type="AlphaFoldDB" id="A0A177NC96"/>
<dbReference type="OrthoDB" id="5567443at2"/>
<organism evidence="3 4">
    <name type="scientific">Methylomonas koyamae</name>
    <dbReference type="NCBI Taxonomy" id="702114"/>
    <lineage>
        <taxon>Bacteria</taxon>
        <taxon>Pseudomonadati</taxon>
        <taxon>Pseudomonadota</taxon>
        <taxon>Gammaproteobacteria</taxon>
        <taxon>Methylococcales</taxon>
        <taxon>Methylococcaceae</taxon>
        <taxon>Methylomonas</taxon>
    </lineage>
</organism>
<keyword evidence="1" id="KW-1133">Transmembrane helix</keyword>
<keyword evidence="2" id="KW-0732">Signal</keyword>
<feature type="chain" id="PRO_5008069002" evidence="2">
    <location>
        <begin position="23"/>
        <end position="243"/>
    </location>
</feature>
<dbReference type="RefSeq" id="WP_064041000.1">
    <property type="nucleotide sequence ID" value="NZ_LUUJ01000086.1"/>
</dbReference>
<keyword evidence="1" id="KW-0812">Transmembrane</keyword>
<evidence type="ECO:0000256" key="1">
    <source>
        <dbReference type="SAM" id="Phobius"/>
    </source>
</evidence>
<proteinExistence type="predicted"/>
<keyword evidence="1" id="KW-0472">Membrane</keyword>
<sequence length="243" mass="25341">MNKTYRLTLIAGLMAASGIAHADLTNGPDPYAAGKGFDVPHEAAWGGWNRGDTGTLYAEWDTFVDSSYPGTRTAAPDVGSAGASDAYLSWNSGTFAAGSGNLYSFSVIEQFAANIVGSVASGPLRAVLQFETVGTLADYASILLNGIAPTFTSQTFYDSSYPSSFGNVPLEHYLAYWDLPEAAASYQFTFSSAEHSLSLGQVALDIGPNTAPVSGVPLPAAVWMFGAGLMALLGVNRKKGLAV</sequence>
<feature type="transmembrane region" description="Helical" evidence="1">
    <location>
        <begin position="216"/>
        <end position="235"/>
    </location>
</feature>
<reference evidence="3 4" key="1">
    <citation type="submission" date="2016-03" db="EMBL/GenBank/DDBJ databases">
        <authorList>
            <person name="Ploux O."/>
        </authorList>
    </citation>
    <scope>NUCLEOTIDE SEQUENCE [LARGE SCALE GENOMIC DNA]</scope>
    <source>
        <strain evidence="3 4">R-45378</strain>
    </source>
</reference>
<name>A0A177NC96_9GAMM</name>
<dbReference type="Proteomes" id="UP000077857">
    <property type="component" value="Unassembled WGS sequence"/>
</dbReference>
<evidence type="ECO:0000313" key="3">
    <source>
        <dbReference type="EMBL" id="OAI14829.1"/>
    </source>
</evidence>